<comment type="caution">
    <text evidence="1">The sequence shown here is derived from an EMBL/GenBank/DDBJ whole genome shotgun (WGS) entry which is preliminary data.</text>
</comment>
<dbReference type="Proteomes" id="UP000257032">
    <property type="component" value="Unassembled WGS sequence"/>
</dbReference>
<dbReference type="RefSeq" id="WP_115894911.1">
    <property type="nucleotide sequence ID" value="NZ_QTLC01000064.1"/>
</dbReference>
<accession>A0A3D8VJP3</accession>
<evidence type="ECO:0000313" key="2">
    <source>
        <dbReference type="Proteomes" id="UP000257032"/>
    </source>
</evidence>
<name>A0A3D8VJP3_9BACI</name>
<protein>
    <submittedName>
        <fullName evidence="1">Uncharacterized protein</fullName>
    </submittedName>
</protein>
<sequence>MKYRTKWVVLALCSLTIVMGIFLVGTQSYFNNKEIENASDQCYEIGGTPEVESDFLAMNYSFECQTDEGSE</sequence>
<proteinExistence type="predicted"/>
<organism evidence="1 2">
    <name type="scientific">Halobacillus trueperi</name>
    <dbReference type="NCBI Taxonomy" id="156205"/>
    <lineage>
        <taxon>Bacteria</taxon>
        <taxon>Bacillati</taxon>
        <taxon>Bacillota</taxon>
        <taxon>Bacilli</taxon>
        <taxon>Bacillales</taxon>
        <taxon>Bacillaceae</taxon>
        <taxon>Halobacillus</taxon>
    </lineage>
</organism>
<dbReference type="EMBL" id="QTLC01000064">
    <property type="protein sequence ID" value="RDY69058.1"/>
    <property type="molecule type" value="Genomic_DNA"/>
</dbReference>
<evidence type="ECO:0000313" key="1">
    <source>
        <dbReference type="EMBL" id="RDY69058.1"/>
    </source>
</evidence>
<dbReference type="AlphaFoldDB" id="A0A3D8VJP3"/>
<gene>
    <name evidence="1" type="ORF">DXT76_17325</name>
</gene>
<reference evidence="1 2" key="1">
    <citation type="submission" date="2018-08" db="EMBL/GenBank/DDBJ databases">
        <title>Genome sequence of strict halophilic Halobacillus trueperi SS1 isolated from Lunsu, a salty water body of North West Himalayas.</title>
        <authorList>
            <person name="Gupta S."/>
            <person name="Sharma P."/>
            <person name="Dev K."/>
            <person name="Baumler D."/>
            <person name="Sourirajan A."/>
        </authorList>
    </citation>
    <scope>NUCLEOTIDE SEQUENCE [LARGE SCALE GENOMIC DNA]</scope>
    <source>
        <strain evidence="1 2">SS1</strain>
    </source>
</reference>